<evidence type="ECO:0000313" key="2">
    <source>
        <dbReference type="EMBL" id="EXB53346.1"/>
    </source>
</evidence>
<reference evidence="3" key="1">
    <citation type="submission" date="2013-01" db="EMBL/GenBank/DDBJ databases">
        <title>Draft Genome Sequence of a Mulberry Tree, Morus notabilis C.K. Schneid.</title>
        <authorList>
            <person name="He N."/>
            <person name="Zhao S."/>
        </authorList>
    </citation>
    <scope>NUCLEOTIDE SEQUENCE</scope>
</reference>
<keyword evidence="1" id="KW-0732">Signal</keyword>
<sequence>MMIVLSMNVFNVVCANQPSSPSLPCPGLCTNNQNPPDSTQRLKKLVECLEKIPKECRDEMEERERRTGRKIKRRDLYLFYCYMLKSRKCRDKVLPT</sequence>
<name>W9R0B9_9ROSA</name>
<accession>W9R0B9</accession>
<protein>
    <submittedName>
        <fullName evidence="2">Uncharacterized protein</fullName>
    </submittedName>
</protein>
<dbReference type="EMBL" id="KE344088">
    <property type="protein sequence ID" value="EXB53346.1"/>
    <property type="molecule type" value="Genomic_DNA"/>
</dbReference>
<evidence type="ECO:0000256" key="1">
    <source>
        <dbReference type="SAM" id="SignalP"/>
    </source>
</evidence>
<dbReference type="AlphaFoldDB" id="W9R0B9"/>
<organism evidence="2 3">
    <name type="scientific">Morus notabilis</name>
    <dbReference type="NCBI Taxonomy" id="981085"/>
    <lineage>
        <taxon>Eukaryota</taxon>
        <taxon>Viridiplantae</taxon>
        <taxon>Streptophyta</taxon>
        <taxon>Embryophyta</taxon>
        <taxon>Tracheophyta</taxon>
        <taxon>Spermatophyta</taxon>
        <taxon>Magnoliopsida</taxon>
        <taxon>eudicotyledons</taxon>
        <taxon>Gunneridae</taxon>
        <taxon>Pentapetalae</taxon>
        <taxon>rosids</taxon>
        <taxon>fabids</taxon>
        <taxon>Rosales</taxon>
        <taxon>Moraceae</taxon>
        <taxon>Moreae</taxon>
        <taxon>Morus</taxon>
    </lineage>
</organism>
<dbReference type="Proteomes" id="UP000030645">
    <property type="component" value="Unassembled WGS sequence"/>
</dbReference>
<keyword evidence="3" id="KW-1185">Reference proteome</keyword>
<gene>
    <name evidence="2" type="ORF">L484_016228</name>
</gene>
<evidence type="ECO:0000313" key="3">
    <source>
        <dbReference type="Proteomes" id="UP000030645"/>
    </source>
</evidence>
<proteinExistence type="predicted"/>
<feature type="chain" id="PRO_5012475064" evidence="1">
    <location>
        <begin position="16"/>
        <end position="96"/>
    </location>
</feature>
<feature type="signal peptide" evidence="1">
    <location>
        <begin position="1"/>
        <end position="15"/>
    </location>
</feature>